<dbReference type="AlphaFoldDB" id="A0A031JK84"/>
<evidence type="ECO:0000313" key="2">
    <source>
        <dbReference type="Proteomes" id="UP000024329"/>
    </source>
</evidence>
<dbReference type="eggNOG" id="ENOG50319QX">
    <property type="taxonomic scope" value="Bacteria"/>
</dbReference>
<dbReference type="PATRIC" id="fig|158500.4.peg.5089"/>
<organism evidence="1 2">
    <name type="scientific">Novosphingobium resinovorum</name>
    <dbReference type="NCBI Taxonomy" id="158500"/>
    <lineage>
        <taxon>Bacteria</taxon>
        <taxon>Pseudomonadati</taxon>
        <taxon>Pseudomonadota</taxon>
        <taxon>Alphaproteobacteria</taxon>
        <taxon>Sphingomonadales</taxon>
        <taxon>Sphingomonadaceae</taxon>
        <taxon>Novosphingobium</taxon>
    </lineage>
</organism>
<accession>A0A031JK84</accession>
<reference evidence="1 2" key="1">
    <citation type="submission" date="2014-03" db="EMBL/GenBank/DDBJ databases">
        <title>Whole genome sequence of Novosphingobium resinovorum KF1.</title>
        <authorList>
            <person name="Gan H.M."/>
            <person name="Gan H.Y."/>
            <person name="Chew T.H."/>
            <person name="Savka M.A."/>
        </authorList>
    </citation>
    <scope>NUCLEOTIDE SEQUENCE [LARGE SCALE GENOMIC DNA]</scope>
    <source>
        <strain evidence="1 2">KF1</strain>
    </source>
</reference>
<sequence length="162" mass="18274">MSMSNFLDRFDLDITLRDAALDPDNRPTRRMIANAAIGMDALDAYYAVREIREAAQWIHEGLAQGKRKLASLLSNPQADDFQRTIYFCLAGRGVVEMLDDLAWLEDLLERRGRIAGQIHREKRTILPLTNPYVAAEPDGPLVESRADFVQGASWWAEAVVKS</sequence>
<proteinExistence type="predicted"/>
<comment type="caution">
    <text evidence="1">The sequence shown here is derived from an EMBL/GenBank/DDBJ whole genome shotgun (WGS) entry which is preliminary data.</text>
</comment>
<dbReference type="RefSeq" id="WP_036529802.1">
    <property type="nucleotide sequence ID" value="NZ_JFYZ01000048.1"/>
</dbReference>
<evidence type="ECO:0000313" key="1">
    <source>
        <dbReference type="EMBL" id="EZP73130.1"/>
    </source>
</evidence>
<protein>
    <submittedName>
        <fullName evidence="1">Uncharacterized protein</fullName>
    </submittedName>
</protein>
<dbReference type="Proteomes" id="UP000024329">
    <property type="component" value="Unassembled WGS sequence"/>
</dbReference>
<gene>
    <name evidence="1" type="ORF">BV97_05011</name>
</gene>
<name>A0A031JK84_9SPHN</name>
<dbReference type="EMBL" id="JFYZ01000048">
    <property type="protein sequence ID" value="EZP73130.1"/>
    <property type="molecule type" value="Genomic_DNA"/>
</dbReference>